<keyword evidence="2" id="KW-1185">Reference proteome</keyword>
<dbReference type="Proteomes" id="UP000195667">
    <property type="component" value="Unassembled WGS sequence"/>
</dbReference>
<sequence>MEKVYGSESYVSNIRADRSDEDLLFQVLLDWGVDLTLPIQHQTIDGKSVFIVAENAIAACFDREGGITEAFIKQLAEIKPLRAVFCDAGFASDSVKINVEQIFKLLSPNTELRTI</sequence>
<organism evidence="1 2">
    <name type="scientific">Crenothrix polyspora</name>
    <dbReference type="NCBI Taxonomy" id="360316"/>
    <lineage>
        <taxon>Bacteria</taxon>
        <taxon>Pseudomonadati</taxon>
        <taxon>Pseudomonadota</taxon>
        <taxon>Gammaproteobacteria</taxon>
        <taxon>Methylococcales</taxon>
        <taxon>Crenotrichaceae</taxon>
        <taxon>Crenothrix</taxon>
    </lineage>
</organism>
<dbReference type="EMBL" id="FUKI01000058">
    <property type="protein sequence ID" value="SJM90678.1"/>
    <property type="molecule type" value="Genomic_DNA"/>
</dbReference>
<dbReference type="RefSeq" id="WP_217884061.1">
    <property type="nucleotide sequence ID" value="NZ_FUKI01000058.1"/>
</dbReference>
<dbReference type="AlphaFoldDB" id="A0A1R4H345"/>
<gene>
    <name evidence="1" type="ORF">CRENPOLYSF1_1500001</name>
</gene>
<evidence type="ECO:0000313" key="1">
    <source>
        <dbReference type="EMBL" id="SJM90678.1"/>
    </source>
</evidence>
<reference evidence="2" key="1">
    <citation type="submission" date="2017-02" db="EMBL/GenBank/DDBJ databases">
        <authorList>
            <person name="Daims H."/>
        </authorList>
    </citation>
    <scope>NUCLEOTIDE SEQUENCE [LARGE SCALE GENOMIC DNA]</scope>
</reference>
<accession>A0A1R4H345</accession>
<protein>
    <submittedName>
        <fullName evidence="1">Uncharacterized protein</fullName>
    </submittedName>
</protein>
<proteinExistence type="predicted"/>
<name>A0A1R4H345_9GAMM</name>
<evidence type="ECO:0000313" key="2">
    <source>
        <dbReference type="Proteomes" id="UP000195667"/>
    </source>
</evidence>